<reference evidence="1" key="2">
    <citation type="submission" date="2023-01" db="EMBL/GenBank/DDBJ databases">
        <title>Human gut microbiome strain richness.</title>
        <authorList>
            <person name="Chen-Liaw A."/>
        </authorList>
    </citation>
    <scope>NUCLEOTIDE SEQUENCE</scope>
    <source>
        <strain evidence="1">RTP21484st1_E5_RTP21484_190118</strain>
    </source>
</reference>
<reference evidence="5 6" key="1">
    <citation type="journal article" date="2019" name="Nat. Med.">
        <title>A library of human gut bacterial isolates paired with longitudinal multiomics data enables mechanistic microbiome research.</title>
        <authorList>
            <person name="Poyet M."/>
            <person name="Groussin M."/>
            <person name="Gibbons S.M."/>
            <person name="Avila-Pacheco J."/>
            <person name="Jiang X."/>
            <person name="Kearney S.M."/>
            <person name="Perrotta A.R."/>
            <person name="Berdy B."/>
            <person name="Zhao S."/>
            <person name="Lieberman T.D."/>
            <person name="Swanson P.K."/>
            <person name="Smith M."/>
            <person name="Roesemann S."/>
            <person name="Alexander J.E."/>
            <person name="Rich S.A."/>
            <person name="Livny J."/>
            <person name="Vlamakis H."/>
            <person name="Clish C."/>
            <person name="Bullock K."/>
            <person name="Deik A."/>
            <person name="Scott J."/>
            <person name="Pierce K.A."/>
            <person name="Xavier R.J."/>
            <person name="Alm E.J."/>
        </authorList>
    </citation>
    <scope>NUCLEOTIDE SEQUENCE [LARGE SCALE GENOMIC DNA]</scope>
    <source>
        <strain evidence="3 5">BIOML-A2</strain>
        <strain evidence="4 6">BIOML-A20</strain>
        <strain evidence="2 7">BIOML-A41</strain>
    </source>
</reference>
<dbReference type="Proteomes" id="UP001210126">
    <property type="component" value="Unassembled WGS sequence"/>
</dbReference>
<accession>A0A174JJE3</accession>
<evidence type="ECO:0000313" key="5">
    <source>
        <dbReference type="Proteomes" id="UP000432516"/>
    </source>
</evidence>
<comment type="caution">
    <text evidence="3">The sequence shown here is derived from an EMBL/GenBank/DDBJ whole genome shotgun (WGS) entry which is preliminary data.</text>
</comment>
<dbReference type="Proteomes" id="UP000441609">
    <property type="component" value="Unassembled WGS sequence"/>
</dbReference>
<gene>
    <name evidence="2" type="ORF">GKD59_06120</name>
    <name evidence="3" type="ORF">GKD68_07485</name>
    <name evidence="4" type="ORF">GKD70_04645</name>
    <name evidence="1" type="ORF">PN599_06915</name>
</gene>
<sequence>MNKKLQIHNSTAEFLIFQIENKEEGIEVLYQDESLWLTQDAIAVLFDKSRSTITEHLQNIFQSQELQEDSVCRKFRRTASDGKSYATKYYKFAIRGYVVDKKRFEKYRIIQDRLFQSDFDKYQTDNLLDFDNEIES</sequence>
<evidence type="ECO:0000313" key="1">
    <source>
        <dbReference type="EMBL" id="MDB9004727.1"/>
    </source>
</evidence>
<evidence type="ECO:0000313" key="2">
    <source>
        <dbReference type="EMBL" id="MRY57493.1"/>
    </source>
</evidence>
<dbReference type="Proteomes" id="UP000432516">
    <property type="component" value="Unassembled WGS sequence"/>
</dbReference>
<proteinExistence type="predicted"/>
<organism evidence="3 5">
    <name type="scientific">Parabacteroides distasonis</name>
    <dbReference type="NCBI Taxonomy" id="823"/>
    <lineage>
        <taxon>Bacteria</taxon>
        <taxon>Pseudomonadati</taxon>
        <taxon>Bacteroidota</taxon>
        <taxon>Bacteroidia</taxon>
        <taxon>Bacteroidales</taxon>
        <taxon>Tannerellaceae</taxon>
        <taxon>Parabacteroides</taxon>
    </lineage>
</organism>
<evidence type="ECO:0000313" key="3">
    <source>
        <dbReference type="EMBL" id="MRZ54593.1"/>
    </source>
</evidence>
<dbReference type="EMBL" id="WKNE01000004">
    <property type="protein sequence ID" value="MRZ54593.1"/>
    <property type="molecule type" value="Genomic_DNA"/>
</dbReference>
<dbReference type="OrthoDB" id="9802752at2"/>
<dbReference type="EMBL" id="WKMO01000003">
    <property type="protein sequence ID" value="MSB72584.1"/>
    <property type="molecule type" value="Genomic_DNA"/>
</dbReference>
<evidence type="ECO:0000313" key="6">
    <source>
        <dbReference type="Proteomes" id="UP000441609"/>
    </source>
</evidence>
<dbReference type="PANTHER" id="PTHR35810:SF1">
    <property type="entry name" value="CYTOPLASMIC PROTEIN"/>
    <property type="match status" value="1"/>
</dbReference>
<dbReference type="PANTHER" id="PTHR35810">
    <property type="entry name" value="CYTOPLASMIC PROTEIN-RELATED"/>
    <property type="match status" value="1"/>
</dbReference>
<protein>
    <submittedName>
        <fullName evidence="3">Phosphoribosylaminoimidazolesuccinocarboxamide synthase</fullName>
    </submittedName>
</protein>
<dbReference type="RefSeq" id="WP_009276445.1">
    <property type="nucleotide sequence ID" value="NZ_AP019729.1"/>
</dbReference>
<dbReference type="AlphaFoldDB" id="A0A174JJE3"/>
<evidence type="ECO:0000313" key="4">
    <source>
        <dbReference type="EMBL" id="MSB72584.1"/>
    </source>
</evidence>
<dbReference type="Proteomes" id="UP000463337">
    <property type="component" value="Unassembled WGS sequence"/>
</dbReference>
<evidence type="ECO:0000313" key="7">
    <source>
        <dbReference type="Proteomes" id="UP000463337"/>
    </source>
</evidence>
<dbReference type="EMBL" id="WKLT01000004">
    <property type="protein sequence ID" value="MRY57493.1"/>
    <property type="molecule type" value="Genomic_DNA"/>
</dbReference>
<name>A0A174JJE3_PARDI</name>
<dbReference type="EMBL" id="JAQMPJ010000004">
    <property type="protein sequence ID" value="MDB9004727.1"/>
    <property type="molecule type" value="Genomic_DNA"/>
</dbReference>